<sequence precursor="true">MITSGGLSREPIANMLFAAALLLTLAITMASSTLAAEPQTRTAAKPVMRSSVNQTGQIQTTRVKTNARKRTSIVAQAASGRIPNTIPEAPLDGSLIRGSVKQVGFLEDYVGCQNGCGAVCDCCDAGPTCGMEASCGIEVGCGFEPGCGWENGCGVEGCASCGESSCGVESFMGEPTCGMEINGQCSCNACRGIESIPIFLPLLRVNWCRFQFFAGVQGFTGPMSYANTNAASPNSRSGSSSFGFYEGINEGRSLKKWLGWDMAAQLGFRATQSNLSGSEFSNSQRSQVFVTGGLFRRVDYGLQYGAVFDYMDDDWWFNGNLTQIRGELSWKTKECHSFGFQFMSGLGDDSSKTEVTSSAGALINSTINFEPLDQYRLFYRRLLAGSGDWSAFGGWTDNGDTILGANMNLPLRQKLVLATGVTYLAPAEGDNNLGNREEGWNISMGLVYRPGGPTGCGRYCRPLFDVADNGTFMVEQK</sequence>
<evidence type="ECO:0000313" key="2">
    <source>
        <dbReference type="EMBL" id="TWU48375.1"/>
    </source>
</evidence>
<dbReference type="Proteomes" id="UP000317977">
    <property type="component" value="Unassembled WGS sequence"/>
</dbReference>
<dbReference type="Pfam" id="PF20371">
    <property type="entry name" value="DUF6666"/>
    <property type="match status" value="1"/>
</dbReference>
<evidence type="ECO:0000313" key="3">
    <source>
        <dbReference type="Proteomes" id="UP000317977"/>
    </source>
</evidence>
<name>A0A5C6EIU5_9BACT</name>
<keyword evidence="3" id="KW-1185">Reference proteome</keyword>
<accession>A0A5C6EIU5</accession>
<comment type="caution">
    <text evidence="2">The sequence shown here is derived from an EMBL/GenBank/DDBJ whole genome shotgun (WGS) entry which is preliminary data.</text>
</comment>
<proteinExistence type="predicted"/>
<dbReference type="EMBL" id="SJPX01000005">
    <property type="protein sequence ID" value="TWU48375.1"/>
    <property type="molecule type" value="Genomic_DNA"/>
</dbReference>
<protein>
    <submittedName>
        <fullName evidence="2">Uncharacterized protein</fullName>
    </submittedName>
</protein>
<evidence type="ECO:0000256" key="1">
    <source>
        <dbReference type="SAM" id="SignalP"/>
    </source>
</evidence>
<feature type="chain" id="PRO_5022880781" evidence="1">
    <location>
        <begin position="36"/>
        <end position="477"/>
    </location>
</feature>
<reference evidence="2 3" key="1">
    <citation type="submission" date="2019-02" db="EMBL/GenBank/DDBJ databases">
        <title>Deep-cultivation of Planctomycetes and their phenomic and genomic characterization uncovers novel biology.</title>
        <authorList>
            <person name="Wiegand S."/>
            <person name="Jogler M."/>
            <person name="Boedeker C."/>
            <person name="Pinto D."/>
            <person name="Vollmers J."/>
            <person name="Rivas-Marin E."/>
            <person name="Kohn T."/>
            <person name="Peeters S.H."/>
            <person name="Heuer A."/>
            <person name="Rast P."/>
            <person name="Oberbeckmann S."/>
            <person name="Bunk B."/>
            <person name="Jeske O."/>
            <person name="Meyerdierks A."/>
            <person name="Storesund J.E."/>
            <person name="Kallscheuer N."/>
            <person name="Luecker S."/>
            <person name="Lage O.M."/>
            <person name="Pohl T."/>
            <person name="Merkel B.J."/>
            <person name="Hornburger P."/>
            <person name="Mueller R.-W."/>
            <person name="Bruemmer F."/>
            <person name="Labrenz M."/>
            <person name="Spormann A.M."/>
            <person name="Op Den Camp H."/>
            <person name="Overmann J."/>
            <person name="Amann R."/>
            <person name="Jetten M.S.M."/>
            <person name="Mascher T."/>
            <person name="Medema M.H."/>
            <person name="Devos D.P."/>
            <person name="Kaster A.-K."/>
            <person name="Ovreas L."/>
            <person name="Rohde M."/>
            <person name="Galperin M.Y."/>
            <person name="Jogler C."/>
        </authorList>
    </citation>
    <scope>NUCLEOTIDE SEQUENCE [LARGE SCALE GENOMIC DNA]</scope>
    <source>
        <strain evidence="2 3">Poly59</strain>
    </source>
</reference>
<organism evidence="2 3">
    <name type="scientific">Rubripirellula reticaptiva</name>
    <dbReference type="NCBI Taxonomy" id="2528013"/>
    <lineage>
        <taxon>Bacteria</taxon>
        <taxon>Pseudomonadati</taxon>
        <taxon>Planctomycetota</taxon>
        <taxon>Planctomycetia</taxon>
        <taxon>Pirellulales</taxon>
        <taxon>Pirellulaceae</taxon>
        <taxon>Rubripirellula</taxon>
    </lineage>
</organism>
<gene>
    <name evidence="2" type="ORF">Poly59_52220</name>
</gene>
<feature type="signal peptide" evidence="1">
    <location>
        <begin position="1"/>
        <end position="35"/>
    </location>
</feature>
<keyword evidence="1" id="KW-0732">Signal</keyword>
<dbReference type="InterPro" id="IPR046607">
    <property type="entry name" value="DUF6666"/>
</dbReference>
<dbReference type="AlphaFoldDB" id="A0A5C6EIU5"/>